<dbReference type="PANTHER" id="PTHR11757:SF19">
    <property type="entry name" value="PROLYL ENDOPEPTIDASE-LIKE"/>
    <property type="match status" value="1"/>
</dbReference>
<evidence type="ECO:0000256" key="6">
    <source>
        <dbReference type="ARBA" id="ARBA00042165"/>
    </source>
</evidence>
<evidence type="ECO:0000259" key="11">
    <source>
        <dbReference type="Pfam" id="PF02897"/>
    </source>
</evidence>
<dbReference type="SUPFAM" id="SSF53474">
    <property type="entry name" value="alpha/beta-Hydrolases"/>
    <property type="match status" value="1"/>
</dbReference>
<dbReference type="InterPro" id="IPR023302">
    <property type="entry name" value="Pept_S9A_N"/>
</dbReference>
<feature type="coiled-coil region" evidence="8">
    <location>
        <begin position="751"/>
        <end position="785"/>
    </location>
</feature>
<evidence type="ECO:0000256" key="2">
    <source>
        <dbReference type="ARBA" id="ARBA00022670"/>
    </source>
</evidence>
<feature type="compositionally biased region" description="Polar residues" evidence="9">
    <location>
        <begin position="805"/>
        <end position="819"/>
    </location>
</feature>
<feature type="region of interest" description="Disordered" evidence="9">
    <location>
        <begin position="1148"/>
        <end position="1172"/>
    </location>
</feature>
<evidence type="ECO:0000313" key="12">
    <source>
        <dbReference type="EMBL" id="KAJ0407141.1"/>
    </source>
</evidence>
<reference evidence="12" key="1">
    <citation type="submission" date="2021-12" db="EMBL/GenBank/DDBJ databases">
        <title>Prjna785345.</title>
        <authorList>
            <person name="Rujirawat T."/>
            <person name="Krajaejun T."/>
        </authorList>
    </citation>
    <scope>NUCLEOTIDE SEQUENCE</scope>
    <source>
        <strain evidence="12">Pi057C3</strain>
    </source>
</reference>
<keyword evidence="2" id="KW-0645">Protease</keyword>
<sequence length="1511" mass="170517">MTTPMALRWLDRASASIQRATRRSLASTTCAPGSVGRSLSSLPSDRLHFDPREEAWMTDANGRKLRQFLKMEQHYLSQLLAKPRFRHVERTLYLEFRGRLPRDDETIPESIGSYEYFMRQRPYDNFPVYLRRHRATQQEEVVLDQNEDAALHEDFHFITTMKISPDERRMLLVQENTHEEYRVLLKDFDSRELVVLDGLEQVRNVEWSSDSTFLMTRVDLHRRPYEVLRYDLRTRQLTQIYEELDEAFYLDVSSTKDSAFVLINCNSKNASEIHAISCGGGADAMPVLLRPRETGTSYFADHAAGRFFIVTNADQAENYKLMSVRSGANLSGNNTPWETLLAEDPNVKIEDVDLYERHLVVYERVQSIPRIRVFEITANGLEDAHIVPLPREHEICRITPGVNREFQSSRLRFSISTPLVPELVYDYDLSTRELCILKQSHVDEPKQARKKQKAKEKAASPLFDPSQFVCRREFVTSHDGGKVPLTLIHHRDVALNGSNPTLLLGYGAYGTNLEADFELEHVSLLERGWVIAKAHVRGGGELGLRWYHDGRQLRKMNSFRDFEVCTRHVLEQQYTTTALLAGKGVSAGGLLMGYMANEHPTLFRAMILKVPFLDILSTMQDPSLPLTVHEYDEWGNPQDPEVFRYIQQYAPCENLRANQTYPSMFVTASLNDIRVQFWEPVKWIHRLRRLQAAQSHDKSTRKPLFVLKMSDDDGHFGGGGRLEQLQESAMELAFLYHSLRLPFPDAKGRTSLIMSRSAQELEQEIAQMEDRLAQAKAVAEHEKVAWKKVARKGKHGAKWKGAAPTDSSSSNNASAQRPSLSAPIASEVPGEPSLWDPLELAQYLQTQKLTTFAQIVIHEQITGKLLMDTAPGKLKQLFGAMGPTPRDTWSSFLHVCSELHKTQKALTTATHKRRSDDVVDADGKTGKPQQAEKPAPLFPAISPRGLAIGERRDTGEDSSGLRRPTRQTPSVPAHRKLVSQSQATATCWNCGLRFPRTAAPKGGGSNSSSVRPLRVFCSKSCQEAIEQSDMSVSASCSMSVRIHPEGSSGSGAVASDSLERPSPRHSTGRSQRAPHQPLKPPPPLSSAQFDFLHVARQGPSADEMPRPPAYRVASTSSVKRGLHTLPLGACMASITSIRKLPDDALHSAMRSTQPSAPSNSGKSPPPGRPPKVVSLYRLDPELLGRRGSFAECFDVSIPESPTQQRRRIVETRASNLLLLTEYLSLRGLHRLSLTSKRWFETLTQNAVIADAAWGWQLRSRFPEHTPDTSDRRRPERPRRALRQLVRQLQRVVLENLKTLCQADNWLLATVCPRTGVEPQFISDRRRCGRTEPRREIVVDQDTGREDPLDDLYESISVVLNAQAEIVAVRAQDLVRPVDESGSVVEILQGLRDGGALVAVDCRRLRLFSATNRLPFDEWFLLPHVASAFDVYRSPRPDGVGVGVGLSPWQRRVLQRLEKQVESRLMSKDSVLQVMKVVQERNAPQRAVQALEKFLVQHQTALRRRRPPAVRT</sequence>
<keyword evidence="8" id="KW-0175">Coiled coil</keyword>
<evidence type="ECO:0000256" key="7">
    <source>
        <dbReference type="ARBA" id="ARBA00045448"/>
    </source>
</evidence>
<keyword evidence="13" id="KW-1185">Reference proteome</keyword>
<feature type="domain" description="Peptidase S9 prolyl oligopeptidase catalytic" evidence="10">
    <location>
        <begin position="517"/>
        <end position="739"/>
    </location>
</feature>
<accession>A0AAD5LNH4</accession>
<feature type="region of interest" description="Disordered" evidence="9">
    <location>
        <begin position="1043"/>
        <end position="1086"/>
    </location>
</feature>
<comment type="function">
    <text evidence="7">Serine peptidase whose precise substrate specificity remains unclear. Does not cleave peptides after a arginine or lysine residue. Regulates trans-Golgi network morphology and sorting by regulating the membrane binding of the AP-1 complex. May play a role in the regulation of synaptic vesicle exocytosis.</text>
</comment>
<evidence type="ECO:0000256" key="1">
    <source>
        <dbReference type="ARBA" id="ARBA00005228"/>
    </source>
</evidence>
<keyword evidence="4" id="KW-0720">Serine protease</keyword>
<dbReference type="PANTHER" id="PTHR11757">
    <property type="entry name" value="PROTEASE FAMILY S9A OLIGOPEPTIDASE"/>
    <property type="match status" value="1"/>
</dbReference>
<dbReference type="Gene3D" id="3.40.50.1820">
    <property type="entry name" value="alpha/beta hydrolase"/>
    <property type="match status" value="1"/>
</dbReference>
<evidence type="ECO:0000256" key="5">
    <source>
        <dbReference type="ARBA" id="ARBA00039290"/>
    </source>
</evidence>
<feature type="region of interest" description="Disordered" evidence="9">
    <location>
        <begin position="1098"/>
        <end position="1117"/>
    </location>
</feature>
<dbReference type="InterPro" id="IPR002470">
    <property type="entry name" value="Peptidase_S9A"/>
</dbReference>
<dbReference type="InterPro" id="IPR029058">
    <property type="entry name" value="AB_hydrolase_fold"/>
</dbReference>
<dbReference type="Pfam" id="PF00326">
    <property type="entry name" value="Peptidase_S9"/>
    <property type="match status" value="1"/>
</dbReference>
<dbReference type="GO" id="GO:0004252">
    <property type="term" value="F:serine-type endopeptidase activity"/>
    <property type="evidence" value="ECO:0007669"/>
    <property type="project" value="InterPro"/>
</dbReference>
<dbReference type="InterPro" id="IPR051543">
    <property type="entry name" value="Serine_Peptidase_S9A"/>
</dbReference>
<dbReference type="SUPFAM" id="SSF50993">
    <property type="entry name" value="Peptidase/esterase 'gauge' domain"/>
    <property type="match status" value="1"/>
</dbReference>
<dbReference type="GO" id="GO:0006508">
    <property type="term" value="P:proteolysis"/>
    <property type="evidence" value="ECO:0007669"/>
    <property type="project" value="UniProtKB-KW"/>
</dbReference>
<name>A0AAD5LNH4_PYTIN</name>
<evidence type="ECO:0000259" key="10">
    <source>
        <dbReference type="Pfam" id="PF00326"/>
    </source>
</evidence>
<feature type="region of interest" description="Disordered" evidence="9">
    <location>
        <begin position="789"/>
        <end position="828"/>
    </location>
</feature>
<feature type="domain" description="Peptidase S9A N-terminal" evidence="11">
    <location>
        <begin position="55"/>
        <end position="439"/>
    </location>
</feature>
<dbReference type="Pfam" id="PF02897">
    <property type="entry name" value="Peptidase_S9_N"/>
    <property type="match status" value="1"/>
</dbReference>
<gene>
    <name evidence="12" type="ORF">P43SY_001099</name>
</gene>
<organism evidence="12 13">
    <name type="scientific">Pythium insidiosum</name>
    <name type="common">Pythiosis disease agent</name>
    <dbReference type="NCBI Taxonomy" id="114742"/>
    <lineage>
        <taxon>Eukaryota</taxon>
        <taxon>Sar</taxon>
        <taxon>Stramenopiles</taxon>
        <taxon>Oomycota</taxon>
        <taxon>Peronosporomycetes</taxon>
        <taxon>Pythiales</taxon>
        <taxon>Pythiaceae</taxon>
        <taxon>Pythium</taxon>
    </lineage>
</organism>
<dbReference type="Gene3D" id="2.130.10.120">
    <property type="entry name" value="Prolyl oligopeptidase, N-terminal domain"/>
    <property type="match status" value="1"/>
</dbReference>
<keyword evidence="3" id="KW-0378">Hydrolase</keyword>
<feature type="compositionally biased region" description="Basic and acidic residues" evidence="9">
    <location>
        <begin position="914"/>
        <end position="925"/>
    </location>
</feature>
<feature type="region of interest" description="Disordered" evidence="9">
    <location>
        <begin position="24"/>
        <end position="43"/>
    </location>
</feature>
<dbReference type="EMBL" id="JAKCXM010000024">
    <property type="protein sequence ID" value="KAJ0407141.1"/>
    <property type="molecule type" value="Genomic_DNA"/>
</dbReference>
<feature type="region of interest" description="Disordered" evidence="9">
    <location>
        <begin position="906"/>
        <end position="978"/>
    </location>
</feature>
<comment type="caution">
    <text evidence="12">The sequence shown here is derived from an EMBL/GenBank/DDBJ whole genome shotgun (WGS) entry which is preliminary data.</text>
</comment>
<dbReference type="InterPro" id="IPR001375">
    <property type="entry name" value="Peptidase_S9_cat"/>
</dbReference>
<evidence type="ECO:0000256" key="8">
    <source>
        <dbReference type="SAM" id="Coils"/>
    </source>
</evidence>
<comment type="similarity">
    <text evidence="1">Belongs to the peptidase S9A family.</text>
</comment>
<evidence type="ECO:0000313" key="13">
    <source>
        <dbReference type="Proteomes" id="UP001209570"/>
    </source>
</evidence>
<dbReference type="PRINTS" id="PR00862">
    <property type="entry name" value="PROLIGOPTASE"/>
</dbReference>
<proteinExistence type="inferred from homology"/>
<evidence type="ECO:0000256" key="3">
    <source>
        <dbReference type="ARBA" id="ARBA00022801"/>
    </source>
</evidence>
<feature type="compositionally biased region" description="Basic residues" evidence="9">
    <location>
        <begin position="789"/>
        <end position="798"/>
    </location>
</feature>
<evidence type="ECO:0000256" key="9">
    <source>
        <dbReference type="SAM" id="MobiDB-lite"/>
    </source>
</evidence>
<evidence type="ECO:0000256" key="4">
    <source>
        <dbReference type="ARBA" id="ARBA00022825"/>
    </source>
</evidence>
<dbReference type="Proteomes" id="UP001209570">
    <property type="component" value="Unassembled WGS sequence"/>
</dbReference>
<protein>
    <recommendedName>
        <fullName evidence="5">Prolyl endopeptidase-like</fullName>
    </recommendedName>
    <alternativeName>
        <fullName evidence="6">Prolylendopeptidase-like</fullName>
    </alternativeName>
</protein>